<dbReference type="RefSeq" id="WP_008733958.1">
    <property type="nucleotide sequence ID" value="NZ_AKFT01000220.1"/>
</dbReference>
<feature type="non-terminal residue" evidence="2">
    <location>
        <position position="1"/>
    </location>
</feature>
<organism evidence="2 3">
    <name type="scientific">Actinomyces massiliensis F0489</name>
    <dbReference type="NCBI Taxonomy" id="1125718"/>
    <lineage>
        <taxon>Bacteria</taxon>
        <taxon>Bacillati</taxon>
        <taxon>Actinomycetota</taxon>
        <taxon>Actinomycetes</taxon>
        <taxon>Actinomycetales</taxon>
        <taxon>Actinomycetaceae</taxon>
        <taxon>Actinomyces</taxon>
    </lineage>
</organism>
<evidence type="ECO:0000313" key="3">
    <source>
        <dbReference type="Proteomes" id="UP000002941"/>
    </source>
</evidence>
<keyword evidence="3" id="KW-1185">Reference proteome</keyword>
<reference evidence="2 3" key="1">
    <citation type="submission" date="2012-05" db="EMBL/GenBank/DDBJ databases">
        <authorList>
            <person name="Harkins D.M."/>
            <person name="Madupu R."/>
            <person name="Durkin A.S."/>
            <person name="Torralba M."/>
            <person name="Methe B."/>
            <person name="Sutton G.G."/>
            <person name="Nelson K.E."/>
        </authorList>
    </citation>
    <scope>NUCLEOTIDE SEQUENCE [LARGE SCALE GENOMIC DNA]</scope>
    <source>
        <strain evidence="2 3">F0489</strain>
    </source>
</reference>
<dbReference type="EMBL" id="AKFT01000220">
    <property type="protein sequence ID" value="EJF36452.1"/>
    <property type="molecule type" value="Genomic_DNA"/>
</dbReference>
<dbReference type="AlphaFoldDB" id="J0MWI9"/>
<gene>
    <name evidence="2" type="ORF">HMPREF1318_3029</name>
</gene>
<feature type="region of interest" description="Disordered" evidence="1">
    <location>
        <begin position="30"/>
        <end position="64"/>
    </location>
</feature>
<accession>J0MWI9</accession>
<sequence length="64" mass="6898">YAGQADGQGVQGYSGEGYVDYAGQAETQSFSFPAQAWPAEHRRPRRADRNADAPSGPESDEEHA</sequence>
<protein>
    <submittedName>
        <fullName evidence="2">Uncharacterized protein</fullName>
    </submittedName>
</protein>
<proteinExistence type="predicted"/>
<comment type="caution">
    <text evidence="2">The sequence shown here is derived from an EMBL/GenBank/DDBJ whole genome shotgun (WGS) entry which is preliminary data.</text>
</comment>
<evidence type="ECO:0000256" key="1">
    <source>
        <dbReference type="SAM" id="MobiDB-lite"/>
    </source>
</evidence>
<dbReference type="Proteomes" id="UP000002941">
    <property type="component" value="Unassembled WGS sequence"/>
</dbReference>
<dbReference type="PATRIC" id="fig|1125718.3.peg.2816"/>
<name>J0MWI9_9ACTO</name>
<evidence type="ECO:0000313" key="2">
    <source>
        <dbReference type="EMBL" id="EJF36452.1"/>
    </source>
</evidence>